<feature type="domain" description="Protein kinase" evidence="7">
    <location>
        <begin position="21"/>
        <end position="327"/>
    </location>
</feature>
<organism evidence="8">
    <name type="scientific">Chromera velia CCMP2878</name>
    <dbReference type="NCBI Taxonomy" id="1169474"/>
    <lineage>
        <taxon>Eukaryota</taxon>
        <taxon>Sar</taxon>
        <taxon>Alveolata</taxon>
        <taxon>Colpodellida</taxon>
        <taxon>Chromeraceae</taxon>
        <taxon>Chromera</taxon>
    </lineage>
</organism>
<accession>A0A0G4H7S3</accession>
<dbReference type="Gene3D" id="1.10.510.10">
    <property type="entry name" value="Transferase(Phosphotransferase) domain 1"/>
    <property type="match status" value="1"/>
</dbReference>
<dbReference type="VEuPathDB" id="CryptoDB:Cvel_24987"/>
<evidence type="ECO:0000313" key="8">
    <source>
        <dbReference type="EMBL" id="CEM39721.1"/>
    </source>
</evidence>
<dbReference type="InterPro" id="IPR000719">
    <property type="entry name" value="Prot_kinase_dom"/>
</dbReference>
<dbReference type="GO" id="GO:0004674">
    <property type="term" value="F:protein serine/threonine kinase activity"/>
    <property type="evidence" value="ECO:0007669"/>
    <property type="project" value="UniProtKB-KW"/>
</dbReference>
<keyword evidence="2" id="KW-0808">Transferase</keyword>
<feature type="region of interest" description="Disordered" evidence="6">
    <location>
        <begin position="398"/>
        <end position="443"/>
    </location>
</feature>
<dbReference type="FunFam" id="1.10.510.10:FF:000624">
    <property type="entry name" value="Mitogen-activated protein kinase"/>
    <property type="match status" value="1"/>
</dbReference>
<evidence type="ECO:0000259" key="7">
    <source>
        <dbReference type="PROSITE" id="PS50011"/>
    </source>
</evidence>
<feature type="compositionally biased region" description="Low complexity" evidence="6">
    <location>
        <begin position="493"/>
        <end position="526"/>
    </location>
</feature>
<dbReference type="PROSITE" id="PS50011">
    <property type="entry name" value="PROTEIN_KINASE_DOM"/>
    <property type="match status" value="1"/>
</dbReference>
<evidence type="ECO:0000256" key="1">
    <source>
        <dbReference type="ARBA" id="ARBA00022527"/>
    </source>
</evidence>
<dbReference type="EMBL" id="CDMZ01001950">
    <property type="protein sequence ID" value="CEM39721.1"/>
    <property type="molecule type" value="Genomic_DNA"/>
</dbReference>
<evidence type="ECO:0000256" key="6">
    <source>
        <dbReference type="SAM" id="MobiDB-lite"/>
    </source>
</evidence>
<name>A0A0G4H7S3_9ALVE</name>
<feature type="region of interest" description="Disordered" evidence="6">
    <location>
        <begin position="493"/>
        <end position="588"/>
    </location>
</feature>
<dbReference type="SUPFAM" id="SSF56112">
    <property type="entry name" value="Protein kinase-like (PK-like)"/>
    <property type="match status" value="1"/>
</dbReference>
<keyword evidence="3" id="KW-0547">Nucleotide-binding</keyword>
<sequence>MPHYADPQLEAEEAFMHAERYRRVSSCGECSYGQVTQVEDTLTGRQVALKHCRDVFQSSAVAKRTLREIQILTSLGGHENILKLSRVYISKRIGKRKVPLKCLSDLPLTQSGTGDFSGIDVCKPRNLLVNSNCDLQISDFGMARIFTSQERACELPCSPPVSPTETKVSGETEIEEGMWERDDGGVSLMTEYVQTRWYRAPEVLCGFSQYTDKIDVWSLGCIMAELITRKPVFRGSGTRDQLLQIVKVLGKPMENEFLPQGAARTFIRQLSEEPTNQEGRKSRLAAFLRPHMNTNDHPHCLDLLARLLAFSPDERPTVGEILKHPFFSAAHDPNDEPAGTPVQAELFQFEAFPSFFGNQHWPLPQADCDRLVPISVRGTTNEGQGEKITLTLSATLKNEQQKALPPTERVEAATAGHHQEEREDEGDASTLPQGLTDTATEREYLELKDPRDKDAYVERLHAHPLGAFLERMIRTAETLEEAERRSLSLLQVTQQPQSTNQNQNQKQEQPLSCLSPAASPPSSETSRSFEEEEGGGGSPATGEQKHKNKVTGTTHTSSVGSASCVTRTNITTKRPEGEENTLPSFDSR</sequence>
<evidence type="ECO:0000256" key="2">
    <source>
        <dbReference type="ARBA" id="ARBA00022679"/>
    </source>
</evidence>
<keyword evidence="4" id="KW-0418">Kinase</keyword>
<reference evidence="8" key="1">
    <citation type="submission" date="2014-11" db="EMBL/GenBank/DDBJ databases">
        <authorList>
            <person name="Otto D Thomas"/>
            <person name="Naeem Raeece"/>
        </authorList>
    </citation>
    <scope>NUCLEOTIDE SEQUENCE</scope>
</reference>
<dbReference type="AlphaFoldDB" id="A0A0G4H7S3"/>
<proteinExistence type="predicted"/>
<evidence type="ECO:0000256" key="3">
    <source>
        <dbReference type="ARBA" id="ARBA00022741"/>
    </source>
</evidence>
<dbReference type="GO" id="GO:0005524">
    <property type="term" value="F:ATP binding"/>
    <property type="evidence" value="ECO:0007669"/>
    <property type="project" value="UniProtKB-KW"/>
</dbReference>
<dbReference type="PANTHER" id="PTHR24055">
    <property type="entry name" value="MITOGEN-ACTIVATED PROTEIN KINASE"/>
    <property type="match status" value="1"/>
</dbReference>
<protein>
    <recommendedName>
        <fullName evidence="7">Protein kinase domain-containing protein</fullName>
    </recommendedName>
</protein>
<dbReference type="PhylomeDB" id="A0A0G4H7S3"/>
<dbReference type="InterPro" id="IPR050117">
    <property type="entry name" value="MAPK"/>
</dbReference>
<dbReference type="Pfam" id="PF00069">
    <property type="entry name" value="Pkinase"/>
    <property type="match status" value="1"/>
</dbReference>
<dbReference type="InterPro" id="IPR011009">
    <property type="entry name" value="Kinase-like_dom_sf"/>
</dbReference>
<gene>
    <name evidence="8" type="ORF">Cvel_24987</name>
</gene>
<keyword evidence="1" id="KW-0723">Serine/threonine-protein kinase</keyword>
<dbReference type="Gene3D" id="3.30.200.20">
    <property type="entry name" value="Phosphorylase Kinase, domain 1"/>
    <property type="match status" value="1"/>
</dbReference>
<evidence type="ECO:0000256" key="4">
    <source>
        <dbReference type="ARBA" id="ARBA00022777"/>
    </source>
</evidence>
<keyword evidence="5" id="KW-0067">ATP-binding</keyword>
<feature type="compositionally biased region" description="Low complexity" evidence="6">
    <location>
        <begin position="550"/>
        <end position="563"/>
    </location>
</feature>
<evidence type="ECO:0000256" key="5">
    <source>
        <dbReference type="ARBA" id="ARBA00022840"/>
    </source>
</evidence>